<dbReference type="SMART" id="SM00185">
    <property type="entry name" value="ARM"/>
    <property type="match status" value="5"/>
</dbReference>
<dbReference type="SMART" id="SM00504">
    <property type="entry name" value="Ubox"/>
    <property type="match status" value="1"/>
</dbReference>
<accession>A0A8S9P6Y9</accession>
<dbReference type="PANTHER" id="PTHR23315:SF266">
    <property type="entry name" value="U-BOX DOMAIN-CONTAINING PROTEIN 17"/>
    <property type="match status" value="1"/>
</dbReference>
<dbReference type="GO" id="GO:0016567">
    <property type="term" value="P:protein ubiquitination"/>
    <property type="evidence" value="ECO:0007669"/>
    <property type="project" value="InterPro"/>
</dbReference>
<dbReference type="Proteomes" id="UP000712600">
    <property type="component" value="Unassembled WGS sequence"/>
</dbReference>
<comment type="caution">
    <text evidence="9">The sequence shown here is derived from an EMBL/GenBank/DDBJ whole genome shotgun (WGS) entry which is preliminary data.</text>
</comment>
<dbReference type="InterPro" id="IPR011989">
    <property type="entry name" value="ARM-like"/>
</dbReference>
<feature type="domain" description="U-box" evidence="8">
    <location>
        <begin position="295"/>
        <end position="369"/>
    </location>
</feature>
<gene>
    <name evidence="9" type="ORF">F2Q69_00008318</name>
</gene>
<evidence type="ECO:0000256" key="2">
    <source>
        <dbReference type="ARBA" id="ARBA00004906"/>
    </source>
</evidence>
<dbReference type="InterPro" id="IPR000225">
    <property type="entry name" value="Armadillo"/>
</dbReference>
<feature type="repeat" description="ARM" evidence="7">
    <location>
        <begin position="441"/>
        <end position="483"/>
    </location>
</feature>
<evidence type="ECO:0000256" key="4">
    <source>
        <dbReference type="ARBA" id="ARBA00022679"/>
    </source>
</evidence>
<dbReference type="Pfam" id="PF25368">
    <property type="entry name" value="PUB10_N"/>
    <property type="match status" value="1"/>
</dbReference>
<evidence type="ECO:0000256" key="7">
    <source>
        <dbReference type="PROSITE-ProRule" id="PRU00259"/>
    </source>
</evidence>
<reference evidence="9" key="1">
    <citation type="submission" date="2019-12" db="EMBL/GenBank/DDBJ databases">
        <title>Genome sequencing and annotation of Brassica cretica.</title>
        <authorList>
            <person name="Studholme D.J."/>
            <person name="Sarris P."/>
        </authorList>
    </citation>
    <scope>NUCLEOTIDE SEQUENCE</scope>
    <source>
        <strain evidence="9">PFS-109/04</strain>
        <tissue evidence="9">Leaf</tissue>
    </source>
</reference>
<comment type="pathway">
    <text evidence="2">Protein modification; protein ubiquitination.</text>
</comment>
<evidence type="ECO:0000256" key="5">
    <source>
        <dbReference type="ARBA" id="ARBA00022737"/>
    </source>
</evidence>
<dbReference type="Pfam" id="PF04564">
    <property type="entry name" value="U-box"/>
    <property type="match status" value="1"/>
</dbReference>
<dbReference type="InterPro" id="IPR045210">
    <property type="entry name" value="RING-Ubox_PUB"/>
</dbReference>
<dbReference type="EMBL" id="QGKX02001521">
    <property type="protein sequence ID" value="KAF3511020.1"/>
    <property type="molecule type" value="Genomic_DNA"/>
</dbReference>
<protein>
    <recommendedName>
        <fullName evidence="3">RING-type E3 ubiquitin transferase</fullName>
        <ecNumber evidence="3">2.3.2.27</ecNumber>
    </recommendedName>
</protein>
<comment type="catalytic activity">
    <reaction evidence="1">
        <text>S-ubiquitinyl-[E2 ubiquitin-conjugating enzyme]-L-cysteine + [acceptor protein]-L-lysine = [E2 ubiquitin-conjugating enzyme]-L-cysteine + N(6)-ubiquitinyl-[acceptor protein]-L-lysine.</text>
        <dbReference type="EC" id="2.3.2.27"/>
    </reaction>
</comment>
<dbReference type="EC" id="2.3.2.27" evidence="3"/>
<name>A0A8S9P6Y9_BRACR</name>
<dbReference type="InterPro" id="IPR057623">
    <property type="entry name" value="PUB12-19-like_N"/>
</dbReference>
<dbReference type="FunFam" id="3.30.40.10:FF:000455">
    <property type="entry name" value="RING-type E3 ubiquitin transferase"/>
    <property type="match status" value="1"/>
</dbReference>
<dbReference type="InterPro" id="IPR058678">
    <property type="entry name" value="ARM_PUB"/>
</dbReference>
<keyword evidence="6" id="KW-0833">Ubl conjugation pathway</keyword>
<dbReference type="PANTHER" id="PTHR23315">
    <property type="entry name" value="U BOX DOMAIN-CONTAINING"/>
    <property type="match status" value="1"/>
</dbReference>
<dbReference type="FunFam" id="1.25.10.10:FF:000423">
    <property type="entry name" value="RING-type E3 ubiquitin transferase"/>
    <property type="match status" value="1"/>
</dbReference>
<keyword evidence="5" id="KW-0677">Repeat</keyword>
<feature type="repeat" description="ARM" evidence="7">
    <location>
        <begin position="526"/>
        <end position="568"/>
    </location>
</feature>
<sequence length="723" mass="79104">MATAAIFSSLRRRRSPSLEAFLSPVDLSGLPLVQTLAAISTEIISSFSGTRFSFQRRNARSLIRKIEIFLVLFESLAESRWGSTPSSSSYSSSSSSSSTALLCLKELYLLLYRSKILLDYCAHSSKLWLLLQTQSISGYFHDLNQEISTLLDVFPVNDLSLSDDVREQIELLQSQSRRSRLYIDSSDESLRRTFYTFLDGFEHGEIPNTLALRSFFVEKLGIKDSKSCGNEIEFLEEQIANHDGDVEPTGSVINGFVAITRYCRFLLFGFEEEWRIKNNNPKKKSKRDRNDGFITVPKDFVCPISLDLMTDPVIISTGQTYDRTSIARWIEEGHCTCPKTGQMLVDSRIVPNRALKNLIVQWCAASGVSYESEFVTDSPTNEGFVSGLPTKAAVEANKATVSILIEYLADGSEAAQTVAAREIRLLAKTGKENREFIAEAGAIPHLRRLLKSENAVAQENSVTAMLNLSIYEKNKSRIMEEEDCLEAIVSVLVSGLTVEAQENAAATLFSLSAVHEYKKRIAMADQCVEALASLLQNGTPRGKKDAVTALYNLSTHPENCSRMIEGGGVSSLVGALKNEGVAEEAAGALALLVRQSLGAEAIGKEESAVTGLMGMMRCGTPRGKENAVAALLELCRRGGAAVAERVWRAPAIAGVLQTLLFTGTKRARRKAASLARVFQRREHAAMRAGGYGFVGDVNGNRDGGNFTTDVSVSMSISISVPVL</sequence>
<dbReference type="InterPro" id="IPR016024">
    <property type="entry name" value="ARM-type_fold"/>
</dbReference>
<dbReference type="InterPro" id="IPR013083">
    <property type="entry name" value="Znf_RING/FYVE/PHD"/>
</dbReference>
<keyword evidence="4" id="KW-0808">Transferase</keyword>
<evidence type="ECO:0000313" key="9">
    <source>
        <dbReference type="EMBL" id="KAF3511020.1"/>
    </source>
</evidence>
<dbReference type="CDD" id="cd16664">
    <property type="entry name" value="RING-Ubox_PUB"/>
    <property type="match status" value="1"/>
</dbReference>
<dbReference type="Gene3D" id="3.30.40.10">
    <property type="entry name" value="Zinc/RING finger domain, C3HC4 (zinc finger)"/>
    <property type="match status" value="1"/>
</dbReference>
<dbReference type="Gene3D" id="1.25.10.10">
    <property type="entry name" value="Leucine-rich Repeat Variant"/>
    <property type="match status" value="1"/>
</dbReference>
<evidence type="ECO:0000256" key="1">
    <source>
        <dbReference type="ARBA" id="ARBA00000900"/>
    </source>
</evidence>
<dbReference type="Pfam" id="PF25598">
    <property type="entry name" value="ARM_PUB"/>
    <property type="match status" value="1"/>
</dbReference>
<dbReference type="AlphaFoldDB" id="A0A8S9P6Y9"/>
<dbReference type="GO" id="GO:0061630">
    <property type="term" value="F:ubiquitin protein ligase activity"/>
    <property type="evidence" value="ECO:0007669"/>
    <property type="project" value="UniProtKB-EC"/>
</dbReference>
<dbReference type="SUPFAM" id="SSF57850">
    <property type="entry name" value="RING/U-box"/>
    <property type="match status" value="1"/>
</dbReference>
<dbReference type="SUPFAM" id="SSF48371">
    <property type="entry name" value="ARM repeat"/>
    <property type="match status" value="1"/>
</dbReference>
<organism evidence="9 10">
    <name type="scientific">Brassica cretica</name>
    <name type="common">Mustard</name>
    <dbReference type="NCBI Taxonomy" id="69181"/>
    <lineage>
        <taxon>Eukaryota</taxon>
        <taxon>Viridiplantae</taxon>
        <taxon>Streptophyta</taxon>
        <taxon>Embryophyta</taxon>
        <taxon>Tracheophyta</taxon>
        <taxon>Spermatophyta</taxon>
        <taxon>Magnoliopsida</taxon>
        <taxon>eudicotyledons</taxon>
        <taxon>Gunneridae</taxon>
        <taxon>Pentapetalae</taxon>
        <taxon>rosids</taxon>
        <taxon>malvids</taxon>
        <taxon>Brassicales</taxon>
        <taxon>Brassicaceae</taxon>
        <taxon>Brassiceae</taxon>
        <taxon>Brassica</taxon>
    </lineage>
</organism>
<evidence type="ECO:0000256" key="3">
    <source>
        <dbReference type="ARBA" id="ARBA00012483"/>
    </source>
</evidence>
<evidence type="ECO:0000259" key="8">
    <source>
        <dbReference type="PROSITE" id="PS51698"/>
    </source>
</evidence>
<dbReference type="PROSITE" id="PS50176">
    <property type="entry name" value="ARM_REPEAT"/>
    <property type="match status" value="2"/>
</dbReference>
<dbReference type="InterPro" id="IPR003613">
    <property type="entry name" value="Ubox_domain"/>
</dbReference>
<proteinExistence type="predicted"/>
<dbReference type="PROSITE" id="PS51698">
    <property type="entry name" value="U_BOX"/>
    <property type="match status" value="1"/>
</dbReference>
<evidence type="ECO:0000313" key="10">
    <source>
        <dbReference type="Proteomes" id="UP000712600"/>
    </source>
</evidence>
<evidence type="ECO:0000256" key="6">
    <source>
        <dbReference type="ARBA" id="ARBA00022786"/>
    </source>
</evidence>